<evidence type="ECO:0000313" key="12">
    <source>
        <dbReference type="EMBL" id="SDG29720.1"/>
    </source>
</evidence>
<evidence type="ECO:0000256" key="7">
    <source>
        <dbReference type="ARBA" id="ARBA00022806"/>
    </source>
</evidence>
<evidence type="ECO:0000256" key="2">
    <source>
        <dbReference type="ARBA" id="ARBA00009046"/>
    </source>
</evidence>
<dbReference type="SUPFAM" id="SSF52540">
    <property type="entry name" value="P-loop containing nucleoside triphosphate hydrolases"/>
    <property type="match status" value="1"/>
</dbReference>
<feature type="domain" description="Helicase ATP-binding" evidence="10">
    <location>
        <begin position="344"/>
        <end position="541"/>
    </location>
</feature>
<dbReference type="GO" id="GO:0051607">
    <property type="term" value="P:defense response to virus"/>
    <property type="evidence" value="ECO:0007669"/>
    <property type="project" value="UniProtKB-KW"/>
</dbReference>
<keyword evidence="4" id="KW-0479">Metal-binding</keyword>
<evidence type="ECO:0000259" key="11">
    <source>
        <dbReference type="PROSITE" id="PS51643"/>
    </source>
</evidence>
<proteinExistence type="inferred from homology"/>
<keyword evidence="6" id="KW-0378">Hydrolase</keyword>
<dbReference type="InterPro" id="IPR006483">
    <property type="entry name" value="CRISPR-assoc_Cas3_HD"/>
</dbReference>
<reference evidence="12 13" key="1">
    <citation type="submission" date="2016-10" db="EMBL/GenBank/DDBJ databases">
        <authorList>
            <person name="de Groot N.N."/>
        </authorList>
    </citation>
    <scope>NUCLEOTIDE SEQUENCE [LARGE SCALE GENOMIC DNA]</scope>
    <source>
        <strain evidence="12 13">DSM 28129</strain>
    </source>
</reference>
<dbReference type="Proteomes" id="UP000198972">
    <property type="component" value="Unassembled WGS sequence"/>
</dbReference>
<dbReference type="Pfam" id="PF00270">
    <property type="entry name" value="DEAD"/>
    <property type="match status" value="1"/>
</dbReference>
<dbReference type="AlphaFoldDB" id="A0A1G7T533"/>
<dbReference type="InterPro" id="IPR054712">
    <property type="entry name" value="Cas3-like_dom"/>
</dbReference>
<keyword evidence="13" id="KW-1185">Reference proteome</keyword>
<gene>
    <name evidence="12" type="ORF">SAMN04488542_1344</name>
</gene>
<keyword evidence="3" id="KW-0540">Nuclease</keyword>
<dbReference type="PROSITE" id="PS51192">
    <property type="entry name" value="HELICASE_ATP_BIND_1"/>
    <property type="match status" value="1"/>
</dbReference>
<keyword evidence="5" id="KW-0547">Nucleotide-binding</keyword>
<keyword evidence="9" id="KW-0051">Antiviral defense</keyword>
<keyword evidence="12" id="KW-0255">Endonuclease</keyword>
<evidence type="ECO:0000256" key="6">
    <source>
        <dbReference type="ARBA" id="ARBA00022801"/>
    </source>
</evidence>
<dbReference type="Gene3D" id="1.10.3210.30">
    <property type="match status" value="1"/>
</dbReference>
<evidence type="ECO:0000256" key="1">
    <source>
        <dbReference type="ARBA" id="ARBA00006847"/>
    </source>
</evidence>
<dbReference type="InterPro" id="IPR027417">
    <property type="entry name" value="P-loop_NTPase"/>
</dbReference>
<dbReference type="Gene3D" id="3.40.50.300">
    <property type="entry name" value="P-loop containing nucleotide triphosphate hydrolases"/>
    <property type="match status" value="2"/>
</dbReference>
<dbReference type="InterPro" id="IPR014001">
    <property type="entry name" value="Helicase_ATP-bd"/>
</dbReference>
<dbReference type="OrthoDB" id="9810236at2"/>
<dbReference type="InterPro" id="IPR006474">
    <property type="entry name" value="Helicase_Cas3_CRISPR-ass_core"/>
</dbReference>
<dbReference type="GO" id="GO:0005524">
    <property type="term" value="F:ATP binding"/>
    <property type="evidence" value="ECO:0007669"/>
    <property type="project" value="UniProtKB-KW"/>
</dbReference>
<dbReference type="GO" id="GO:0004386">
    <property type="term" value="F:helicase activity"/>
    <property type="evidence" value="ECO:0007669"/>
    <property type="project" value="UniProtKB-KW"/>
</dbReference>
<dbReference type="InterPro" id="IPR011545">
    <property type="entry name" value="DEAD/DEAH_box_helicase_dom"/>
</dbReference>
<dbReference type="GO" id="GO:0004519">
    <property type="term" value="F:endonuclease activity"/>
    <property type="evidence" value="ECO:0007669"/>
    <property type="project" value="UniProtKB-KW"/>
</dbReference>
<dbReference type="NCBIfam" id="TIGR01587">
    <property type="entry name" value="cas3_core"/>
    <property type="match status" value="1"/>
</dbReference>
<protein>
    <submittedName>
        <fullName evidence="12">CRISPR-associated endonuclease/helicase Cas3</fullName>
    </submittedName>
</protein>
<dbReference type="SMART" id="SM00487">
    <property type="entry name" value="DEXDc"/>
    <property type="match status" value="1"/>
</dbReference>
<sequence length="902" mass="106238">MDHNSPFSIWLIEEAKGKLHAHTGDGDPDKIAETLEQHSDLVLHYAEMLLRDNGVDKAIYRSLHTMRIDGECLDVPTVELIHKYFIQAIYLHDLGKVNPAFQRKKMKNTFVANKGGGISDTTHSLLSSVLYLHIYLQELQQMEEETEIRPSDQLPGERMYPFLRHTLYAFAYVISRHHTYLGSMDEGELELKVFEQETRNKVRSIQLRSEIIYYYQNKTSFLQDTSLFDDIYLARNLRYNDMHSPYPFYILTKLLYSMMVASDFRATFHYKEQRFVEMNYFSEKLPLMPVLNAYQSGAIYQTILRYKNGETGLDLVPINMVRTELFLETEKRLHERPEETMYYLEGPTGSGKTNMSINLALQLLDKNKNLNKIVYVFPFNALIEQTKQTLDKLFNKEELEGYRVEVINSITPMVTEQEIRAQGSFNKGSSLEESEPAHDYSAVLLQRQLLQYPVTLTSHVNLFNYLFGTGRESNLAFAHLCNSVIILDEIQSYRNRLWKEIIHFLRSFADTMNIKFIIMSATLPRLDLLMEKTNEENEVETYPLVLNRDKYFSNPVFRERVHLHFEWLKSKEKTDISILGSRLMTIIDKRRLHGYGNRILVEFISKKSAREFYNKMKKEITDIPIFELTGDDSPYYRKVRIDQLGKDVNTGQFYLQEVIVVATQVIEAGVDIDMDIGMKDISLLDSEEQFLGRINRSCNRSHCHAYFFDMDKASGVYRNDWRTEHDLHHEDYQRMLVNKDFSQFYGLSMQRINESRQLKGKDHWYLFERKVQLVDYKQVQNHMELIPDRSVTLFLNYPLETDEGTMEGKDVWDAYVQLMQSKKAMDHAEWRIRLSVVRQQMSYYTFTYQLDHGQTAPAIYSEMKGSLYYVENGTEFMEYEPDTRAWKFNRSKYNETERGPLL</sequence>
<comment type="similarity">
    <text evidence="2">In the central section; belongs to the CRISPR-associated helicase Cas3 family.</text>
</comment>
<dbReference type="CDD" id="cd09641">
    <property type="entry name" value="Cas3''_I"/>
    <property type="match status" value="1"/>
</dbReference>
<dbReference type="RefSeq" id="WP_091235356.1">
    <property type="nucleotide sequence ID" value="NZ_FNBG01000034.1"/>
</dbReference>
<dbReference type="EMBL" id="FNBG01000034">
    <property type="protein sequence ID" value="SDG29720.1"/>
    <property type="molecule type" value="Genomic_DNA"/>
</dbReference>
<keyword evidence="7 12" id="KW-0347">Helicase</keyword>
<dbReference type="GO" id="GO:0003676">
    <property type="term" value="F:nucleic acid binding"/>
    <property type="evidence" value="ECO:0007669"/>
    <property type="project" value="InterPro"/>
</dbReference>
<evidence type="ECO:0000259" key="10">
    <source>
        <dbReference type="PROSITE" id="PS51192"/>
    </source>
</evidence>
<organism evidence="12 13">
    <name type="scientific">Fontibacillus panacisegetis</name>
    <dbReference type="NCBI Taxonomy" id="670482"/>
    <lineage>
        <taxon>Bacteria</taxon>
        <taxon>Bacillati</taxon>
        <taxon>Bacillota</taxon>
        <taxon>Bacilli</taxon>
        <taxon>Bacillales</taxon>
        <taxon>Paenibacillaceae</taxon>
        <taxon>Fontibacillus</taxon>
    </lineage>
</organism>
<dbReference type="GO" id="GO:0046872">
    <property type="term" value="F:metal ion binding"/>
    <property type="evidence" value="ECO:0007669"/>
    <property type="project" value="UniProtKB-KW"/>
</dbReference>
<dbReference type="Pfam" id="PF22590">
    <property type="entry name" value="Cas3-like_C_2"/>
    <property type="match status" value="1"/>
</dbReference>
<evidence type="ECO:0000313" key="13">
    <source>
        <dbReference type="Proteomes" id="UP000198972"/>
    </source>
</evidence>
<evidence type="ECO:0000256" key="3">
    <source>
        <dbReference type="ARBA" id="ARBA00022722"/>
    </source>
</evidence>
<dbReference type="STRING" id="670482.SAMN04488542_1344"/>
<accession>A0A1G7T533</accession>
<evidence type="ECO:0000256" key="8">
    <source>
        <dbReference type="ARBA" id="ARBA00022840"/>
    </source>
</evidence>
<comment type="similarity">
    <text evidence="1">In the N-terminal section; belongs to the CRISPR-associated nuclease Cas3-HD family.</text>
</comment>
<dbReference type="GO" id="GO:0016787">
    <property type="term" value="F:hydrolase activity"/>
    <property type="evidence" value="ECO:0007669"/>
    <property type="project" value="UniProtKB-KW"/>
</dbReference>
<evidence type="ECO:0000256" key="9">
    <source>
        <dbReference type="ARBA" id="ARBA00023118"/>
    </source>
</evidence>
<name>A0A1G7T533_9BACL</name>
<keyword evidence="8" id="KW-0067">ATP-binding</keyword>
<dbReference type="NCBIfam" id="TIGR01596">
    <property type="entry name" value="cas3_HD"/>
    <property type="match status" value="1"/>
</dbReference>
<dbReference type="PROSITE" id="PS51643">
    <property type="entry name" value="HD_CAS3"/>
    <property type="match status" value="1"/>
</dbReference>
<evidence type="ECO:0000256" key="4">
    <source>
        <dbReference type="ARBA" id="ARBA00022723"/>
    </source>
</evidence>
<evidence type="ECO:0000256" key="5">
    <source>
        <dbReference type="ARBA" id="ARBA00022741"/>
    </source>
</evidence>
<dbReference type="InterPro" id="IPR038257">
    <property type="entry name" value="CRISPR-assoc_Cas3_HD_sf"/>
</dbReference>
<feature type="domain" description="HD Cas3-type" evidence="11">
    <location>
        <begin position="28"/>
        <end position="266"/>
    </location>
</feature>